<dbReference type="AlphaFoldDB" id="A0A8K0KGF5"/>
<dbReference type="PANTHER" id="PTHR46599:SF3">
    <property type="entry name" value="PIGGYBAC TRANSPOSABLE ELEMENT-DERIVED PROTEIN 4"/>
    <property type="match status" value="1"/>
</dbReference>
<gene>
    <name evidence="3" type="ORF">J437_LFUL013930</name>
</gene>
<sequence>MDESSSEEEERGSSPSGSSSTWGPCKESVQKHRFSGDSGLGVQLNITVPVSVYKHFLNDDVLKLIVDETNRYANQLRSSVTLSRKSRMQKWRDTCKSEIQKFIAILIAMGIVHFQKMRLYWSQKSLYRNDMIRGIMNRDRFELLLKCFHFSNNADQTTKADRLTKVKPLIDLICGKFQTTITPGESFVIDESMVPWKGRLFFHQYLPGKSHKYGIVYAGKTETTKGKRVGHGHEVVLQLTTGLLNEGRTLYIDNFYTSVGLAEELLENKTCVCGMLRSNRRGNPREVCAKKLKKGEILARENRNSVRVMKWQDKRPMLMISSNPELAENVVPSTSKNKKGEIVMKPKSVLAYNKAKKGVDVSDQMSSYYTCIRRTLKWYKKLAIELLLGS</sequence>
<dbReference type="OrthoDB" id="7694983at2759"/>
<dbReference type="Proteomes" id="UP000792457">
    <property type="component" value="Unassembled WGS sequence"/>
</dbReference>
<protein>
    <recommendedName>
        <fullName evidence="2">PiggyBac transposable element-derived protein domain-containing protein</fullName>
    </recommendedName>
</protein>
<keyword evidence="4" id="KW-1185">Reference proteome</keyword>
<evidence type="ECO:0000313" key="4">
    <source>
        <dbReference type="Proteomes" id="UP000792457"/>
    </source>
</evidence>
<reference evidence="3" key="1">
    <citation type="submission" date="2013-04" db="EMBL/GenBank/DDBJ databases">
        <authorList>
            <person name="Qu J."/>
            <person name="Murali S.C."/>
            <person name="Bandaranaike D."/>
            <person name="Bellair M."/>
            <person name="Blankenburg K."/>
            <person name="Chao H."/>
            <person name="Dinh H."/>
            <person name="Doddapaneni H."/>
            <person name="Downs B."/>
            <person name="Dugan-Rocha S."/>
            <person name="Elkadiri S."/>
            <person name="Gnanaolivu R.D."/>
            <person name="Hernandez B."/>
            <person name="Javaid M."/>
            <person name="Jayaseelan J.C."/>
            <person name="Lee S."/>
            <person name="Li M."/>
            <person name="Ming W."/>
            <person name="Munidasa M."/>
            <person name="Muniz J."/>
            <person name="Nguyen L."/>
            <person name="Ongeri F."/>
            <person name="Osuji N."/>
            <person name="Pu L.-L."/>
            <person name="Puazo M."/>
            <person name="Qu C."/>
            <person name="Quiroz J."/>
            <person name="Raj R."/>
            <person name="Weissenberger G."/>
            <person name="Xin Y."/>
            <person name="Zou X."/>
            <person name="Han Y."/>
            <person name="Richards S."/>
            <person name="Worley K."/>
            <person name="Muzny D."/>
            <person name="Gibbs R."/>
        </authorList>
    </citation>
    <scope>NUCLEOTIDE SEQUENCE</scope>
    <source>
        <strain evidence="3">Sampled in the wild</strain>
    </source>
</reference>
<dbReference type="InterPro" id="IPR029526">
    <property type="entry name" value="PGBD"/>
</dbReference>
<comment type="caution">
    <text evidence="3">The sequence shown here is derived from an EMBL/GenBank/DDBJ whole genome shotgun (WGS) entry which is preliminary data.</text>
</comment>
<evidence type="ECO:0000259" key="2">
    <source>
        <dbReference type="Pfam" id="PF13843"/>
    </source>
</evidence>
<accession>A0A8K0KGF5</accession>
<dbReference type="PANTHER" id="PTHR46599">
    <property type="entry name" value="PIGGYBAC TRANSPOSABLE ELEMENT-DERIVED PROTEIN 4"/>
    <property type="match status" value="1"/>
</dbReference>
<feature type="compositionally biased region" description="Acidic residues" evidence="1">
    <location>
        <begin position="1"/>
        <end position="10"/>
    </location>
</feature>
<evidence type="ECO:0000256" key="1">
    <source>
        <dbReference type="SAM" id="MobiDB-lite"/>
    </source>
</evidence>
<name>A0A8K0KGF5_LADFU</name>
<reference evidence="3" key="2">
    <citation type="submission" date="2017-10" db="EMBL/GenBank/DDBJ databases">
        <title>Ladona fulva Genome sequencing and assembly.</title>
        <authorList>
            <person name="Murali S."/>
            <person name="Richards S."/>
            <person name="Bandaranaike D."/>
            <person name="Bellair M."/>
            <person name="Blankenburg K."/>
            <person name="Chao H."/>
            <person name="Dinh H."/>
            <person name="Doddapaneni H."/>
            <person name="Dugan-Rocha S."/>
            <person name="Elkadiri S."/>
            <person name="Gnanaolivu R."/>
            <person name="Hernandez B."/>
            <person name="Skinner E."/>
            <person name="Javaid M."/>
            <person name="Lee S."/>
            <person name="Li M."/>
            <person name="Ming W."/>
            <person name="Munidasa M."/>
            <person name="Muniz J."/>
            <person name="Nguyen L."/>
            <person name="Hughes D."/>
            <person name="Osuji N."/>
            <person name="Pu L.-L."/>
            <person name="Puazo M."/>
            <person name="Qu C."/>
            <person name="Quiroz J."/>
            <person name="Raj R."/>
            <person name="Weissenberger G."/>
            <person name="Xin Y."/>
            <person name="Zou X."/>
            <person name="Han Y."/>
            <person name="Worley K."/>
            <person name="Muzny D."/>
            <person name="Gibbs R."/>
        </authorList>
    </citation>
    <scope>NUCLEOTIDE SEQUENCE</scope>
    <source>
        <strain evidence="3">Sampled in the wild</strain>
    </source>
</reference>
<dbReference type="EMBL" id="KZ308762">
    <property type="protein sequence ID" value="KAG8234012.1"/>
    <property type="molecule type" value="Genomic_DNA"/>
</dbReference>
<feature type="region of interest" description="Disordered" evidence="1">
    <location>
        <begin position="1"/>
        <end position="30"/>
    </location>
</feature>
<dbReference type="Pfam" id="PF13843">
    <property type="entry name" value="DDE_Tnp_1_7"/>
    <property type="match status" value="1"/>
</dbReference>
<feature type="domain" description="PiggyBac transposable element-derived protein" evidence="2">
    <location>
        <begin position="49"/>
        <end position="387"/>
    </location>
</feature>
<evidence type="ECO:0000313" key="3">
    <source>
        <dbReference type="EMBL" id="KAG8234012.1"/>
    </source>
</evidence>
<proteinExistence type="predicted"/>
<organism evidence="3 4">
    <name type="scientific">Ladona fulva</name>
    <name type="common">Scarce chaser dragonfly</name>
    <name type="synonym">Libellula fulva</name>
    <dbReference type="NCBI Taxonomy" id="123851"/>
    <lineage>
        <taxon>Eukaryota</taxon>
        <taxon>Metazoa</taxon>
        <taxon>Ecdysozoa</taxon>
        <taxon>Arthropoda</taxon>
        <taxon>Hexapoda</taxon>
        <taxon>Insecta</taxon>
        <taxon>Pterygota</taxon>
        <taxon>Palaeoptera</taxon>
        <taxon>Odonata</taxon>
        <taxon>Epiprocta</taxon>
        <taxon>Anisoptera</taxon>
        <taxon>Libelluloidea</taxon>
        <taxon>Libellulidae</taxon>
        <taxon>Ladona</taxon>
    </lineage>
</organism>